<evidence type="ECO:0000256" key="12">
    <source>
        <dbReference type="HAMAP-Rule" id="MF_00974"/>
    </source>
</evidence>
<dbReference type="InterPro" id="IPR006295">
    <property type="entry name" value="DNA_primase_DnaG"/>
</dbReference>
<evidence type="ECO:0000256" key="11">
    <source>
        <dbReference type="ARBA" id="ARBA00023163"/>
    </source>
</evidence>
<keyword evidence="1 12" id="KW-0240">DNA-directed RNA polymerase</keyword>
<keyword evidence="4 12" id="KW-0548">Nucleotidyltransferase</keyword>
<dbReference type="InterPro" id="IPR034151">
    <property type="entry name" value="TOPRIM_DnaG_bac"/>
</dbReference>
<evidence type="ECO:0000256" key="8">
    <source>
        <dbReference type="ARBA" id="ARBA00022833"/>
    </source>
</evidence>
<proteinExistence type="inferred from homology"/>
<dbReference type="InterPro" id="IPR036977">
    <property type="entry name" value="DNA_primase_Znf_CHC2"/>
</dbReference>
<dbReference type="CDD" id="cd03364">
    <property type="entry name" value="TOPRIM_DnaG_primases"/>
    <property type="match status" value="1"/>
</dbReference>
<reference evidence="15" key="1">
    <citation type="submission" date="2023-04" db="EMBL/GenBank/DDBJ databases">
        <title>Sphingomonas sp. MAHUQ-71 isolated from rice field.</title>
        <authorList>
            <person name="Huq M.A."/>
        </authorList>
    </citation>
    <scope>NUCLEOTIDE SEQUENCE</scope>
    <source>
        <strain evidence="15">MAHUQ-71</strain>
    </source>
</reference>
<dbReference type="EC" id="2.7.7.101" evidence="12"/>
<feature type="region of interest" description="Disordered" evidence="13">
    <location>
        <begin position="420"/>
        <end position="455"/>
    </location>
</feature>
<keyword evidence="11 12" id="KW-0804">Transcription</keyword>
<dbReference type="InterPro" id="IPR037068">
    <property type="entry name" value="DNA_primase_core_N_sf"/>
</dbReference>
<dbReference type="Pfam" id="PF13662">
    <property type="entry name" value="Toprim_4"/>
    <property type="match status" value="1"/>
</dbReference>
<gene>
    <name evidence="12 15" type="primary">dnaG</name>
    <name evidence="15" type="ORF">QGN17_02490</name>
</gene>
<comment type="catalytic activity">
    <reaction evidence="12">
        <text>ssDNA + n NTP = ssDNA/pppN(pN)n-1 hybrid + (n-1) diphosphate.</text>
        <dbReference type="EC" id="2.7.7.101"/>
    </reaction>
</comment>
<keyword evidence="10 12" id="KW-0238">DNA-binding</keyword>
<evidence type="ECO:0000313" key="15">
    <source>
        <dbReference type="EMBL" id="MDH7637590.1"/>
    </source>
</evidence>
<dbReference type="SMART" id="SM00400">
    <property type="entry name" value="ZnF_CHCC"/>
    <property type="match status" value="1"/>
</dbReference>
<dbReference type="InterPro" id="IPR050219">
    <property type="entry name" value="DnaG_primase"/>
</dbReference>
<accession>A0ABT6MX12</accession>
<comment type="domain">
    <text evidence="12">Contains an N-terminal zinc-binding domain, a central core domain that contains the primase activity, and a C-terminal DnaB-binding domain.</text>
</comment>
<dbReference type="EMBL" id="JARYGZ010000001">
    <property type="protein sequence ID" value="MDH7637590.1"/>
    <property type="molecule type" value="Genomic_DNA"/>
</dbReference>
<comment type="subunit">
    <text evidence="12">Monomer. Interacts with DnaB.</text>
</comment>
<evidence type="ECO:0000256" key="5">
    <source>
        <dbReference type="ARBA" id="ARBA00022705"/>
    </source>
</evidence>
<feature type="domain" description="Toprim" evidence="14">
    <location>
        <begin position="255"/>
        <end position="337"/>
    </location>
</feature>
<dbReference type="SUPFAM" id="SSF56731">
    <property type="entry name" value="DNA primase core"/>
    <property type="match status" value="1"/>
</dbReference>
<keyword evidence="5 12" id="KW-0235">DNA replication</keyword>
<dbReference type="NCBIfam" id="TIGR01391">
    <property type="entry name" value="dnaG"/>
    <property type="match status" value="1"/>
</dbReference>
<dbReference type="PANTHER" id="PTHR30313:SF2">
    <property type="entry name" value="DNA PRIMASE"/>
    <property type="match status" value="1"/>
</dbReference>
<dbReference type="Proteomes" id="UP001160625">
    <property type="component" value="Unassembled WGS sequence"/>
</dbReference>
<comment type="function">
    <text evidence="12">RNA polymerase that catalyzes the synthesis of short RNA molecules used as primers for DNA polymerase during DNA replication.</text>
</comment>
<keyword evidence="7 12" id="KW-0863">Zinc-finger</keyword>
<dbReference type="PANTHER" id="PTHR30313">
    <property type="entry name" value="DNA PRIMASE"/>
    <property type="match status" value="1"/>
</dbReference>
<dbReference type="RefSeq" id="WP_281042939.1">
    <property type="nucleotide sequence ID" value="NZ_JARYGZ010000001.1"/>
</dbReference>
<dbReference type="InterPro" id="IPR006171">
    <property type="entry name" value="TOPRIM_dom"/>
</dbReference>
<dbReference type="InterPro" id="IPR013264">
    <property type="entry name" value="DNAG_N"/>
</dbReference>
<dbReference type="HAMAP" id="MF_00974">
    <property type="entry name" value="DNA_primase_DnaG"/>
    <property type="match status" value="1"/>
</dbReference>
<keyword evidence="6 12" id="KW-0479">Metal-binding</keyword>
<evidence type="ECO:0000313" key="16">
    <source>
        <dbReference type="Proteomes" id="UP001160625"/>
    </source>
</evidence>
<sequence length="624" mass="69194">MTLSPAWLDELRARTLLSALIGKTTKLQRAGREWKACCPFHNEKTPSFTINDDKGFYHCFGCGAHGDAIRWMTDQRGLPFMDAVKELAQAAGMEVPAQDPRAREKAERASTLHDVMAQAEAWFVEQLGRAEGAHARAYLQKRGISEALARKFRIGFAPDTRTGLRSALKEAGDDKLVECGLLIRPEEGNREPYDRFRGRLMIPIRDARGRTIAFGGRILGEGEPKYLNSPETVLFDKGRTLFNLDLAAAASRKANRVIVVEGYMDVIALAGAGIEEAVAPLGTALTEGQLERLWRMDPQPILCFDGDNAGQKAAVRAIGRALPFLAPGRTLRFLTLPGGQDPDDVIRSGGRTAMEALLETPEALVDRLWRHEEAALPLDTPEARAGLKQRLTEHSRAIADKDVSHQYFQDFRQRIDDKFAGPRRDWQPRTGGTGSFRPRKVQDRRGRWVDAPPPPHAATKALNQSGIGPIEARAILAGLIRLPAVIGDHAEPLSHLHFADPALDRVRTALVEAAWRGEALEDEGISTILRRVGGLDLLGKPGRANGLAFSFQRGNADPERARRDLGEVIDVMVRRSELDARIAEATARLADGTDEHAWEEQQHLQREKVETERRLSELREQAEF</sequence>
<keyword evidence="9" id="KW-0460">Magnesium</keyword>
<evidence type="ECO:0000256" key="3">
    <source>
        <dbReference type="ARBA" id="ARBA00022679"/>
    </source>
</evidence>
<dbReference type="InterPro" id="IPR030846">
    <property type="entry name" value="DnaG_bac"/>
</dbReference>
<evidence type="ECO:0000256" key="7">
    <source>
        <dbReference type="ARBA" id="ARBA00022771"/>
    </source>
</evidence>
<evidence type="ECO:0000256" key="13">
    <source>
        <dbReference type="SAM" id="MobiDB-lite"/>
    </source>
</evidence>
<evidence type="ECO:0000256" key="1">
    <source>
        <dbReference type="ARBA" id="ARBA00022478"/>
    </source>
</evidence>
<protein>
    <recommendedName>
        <fullName evidence="12">DNA primase</fullName>
        <ecNumber evidence="12">2.7.7.101</ecNumber>
    </recommendedName>
</protein>
<organism evidence="15 16">
    <name type="scientific">Sphingomonas oryzagri</name>
    <dbReference type="NCBI Taxonomy" id="3042314"/>
    <lineage>
        <taxon>Bacteria</taxon>
        <taxon>Pseudomonadati</taxon>
        <taxon>Pseudomonadota</taxon>
        <taxon>Alphaproteobacteria</taxon>
        <taxon>Sphingomonadales</taxon>
        <taxon>Sphingomonadaceae</taxon>
        <taxon>Sphingomonas</taxon>
    </lineage>
</organism>
<dbReference type="SUPFAM" id="SSF57783">
    <property type="entry name" value="Zinc beta-ribbon"/>
    <property type="match status" value="1"/>
</dbReference>
<dbReference type="Pfam" id="PF08275">
    <property type="entry name" value="DNAG_N"/>
    <property type="match status" value="1"/>
</dbReference>
<evidence type="ECO:0000256" key="6">
    <source>
        <dbReference type="ARBA" id="ARBA00022723"/>
    </source>
</evidence>
<dbReference type="PROSITE" id="PS50880">
    <property type="entry name" value="TOPRIM"/>
    <property type="match status" value="1"/>
</dbReference>
<dbReference type="Pfam" id="PF01807">
    <property type="entry name" value="Zn_ribbon_DnaG"/>
    <property type="match status" value="1"/>
</dbReference>
<dbReference type="InterPro" id="IPR002694">
    <property type="entry name" value="Znf_CHC2"/>
</dbReference>
<evidence type="ECO:0000259" key="14">
    <source>
        <dbReference type="PROSITE" id="PS50880"/>
    </source>
</evidence>
<keyword evidence="3 12" id="KW-0808">Transferase</keyword>
<keyword evidence="2 12" id="KW-0639">Primosome</keyword>
<dbReference type="Gene3D" id="3.40.1360.10">
    <property type="match status" value="1"/>
</dbReference>
<evidence type="ECO:0000256" key="10">
    <source>
        <dbReference type="ARBA" id="ARBA00023125"/>
    </source>
</evidence>
<comment type="caution">
    <text evidence="15">The sequence shown here is derived from an EMBL/GenBank/DDBJ whole genome shotgun (WGS) entry which is preliminary data.</text>
</comment>
<evidence type="ECO:0000256" key="4">
    <source>
        <dbReference type="ARBA" id="ARBA00022695"/>
    </source>
</evidence>
<name>A0ABT6MX12_9SPHN</name>
<keyword evidence="8 12" id="KW-0862">Zinc</keyword>
<dbReference type="Gene3D" id="3.90.580.10">
    <property type="entry name" value="Zinc finger, CHC2-type domain"/>
    <property type="match status" value="1"/>
</dbReference>
<comment type="cofactor">
    <cofactor evidence="12">
        <name>Zn(2+)</name>
        <dbReference type="ChEBI" id="CHEBI:29105"/>
    </cofactor>
    <text evidence="12">Binds 1 zinc ion per monomer.</text>
</comment>
<evidence type="ECO:0000256" key="9">
    <source>
        <dbReference type="ARBA" id="ARBA00022842"/>
    </source>
</evidence>
<dbReference type="SMART" id="SM00493">
    <property type="entry name" value="TOPRIM"/>
    <property type="match status" value="1"/>
</dbReference>
<evidence type="ECO:0000256" key="2">
    <source>
        <dbReference type="ARBA" id="ARBA00022515"/>
    </source>
</evidence>
<keyword evidence="16" id="KW-1185">Reference proteome</keyword>
<comment type="similarity">
    <text evidence="12">Belongs to the DnaG primase family.</text>
</comment>
<feature type="zinc finger region" description="CHC2-type" evidence="12">
    <location>
        <begin position="38"/>
        <end position="62"/>
    </location>
</feature>
<dbReference type="Gene3D" id="3.90.980.10">
    <property type="entry name" value="DNA primase, catalytic core, N-terminal domain"/>
    <property type="match status" value="1"/>
</dbReference>